<evidence type="ECO:0000313" key="1">
    <source>
        <dbReference type="EMBL" id="KKL06167.1"/>
    </source>
</evidence>
<reference evidence="1" key="1">
    <citation type="journal article" date="2015" name="Nature">
        <title>Complex archaea that bridge the gap between prokaryotes and eukaryotes.</title>
        <authorList>
            <person name="Spang A."/>
            <person name="Saw J.H."/>
            <person name="Jorgensen S.L."/>
            <person name="Zaremba-Niedzwiedzka K."/>
            <person name="Martijn J."/>
            <person name="Lind A.E."/>
            <person name="van Eijk R."/>
            <person name="Schleper C."/>
            <person name="Guy L."/>
            <person name="Ettema T.J."/>
        </authorList>
    </citation>
    <scope>NUCLEOTIDE SEQUENCE</scope>
</reference>
<protein>
    <submittedName>
        <fullName evidence="1">Uncharacterized protein</fullName>
    </submittedName>
</protein>
<accession>A0A0F9AX59</accession>
<dbReference type="EMBL" id="LAZR01043821">
    <property type="protein sequence ID" value="KKL06167.1"/>
    <property type="molecule type" value="Genomic_DNA"/>
</dbReference>
<dbReference type="AlphaFoldDB" id="A0A0F9AX59"/>
<gene>
    <name evidence="1" type="ORF">LCGC14_2598770</name>
</gene>
<proteinExistence type="predicted"/>
<name>A0A0F9AX59_9ZZZZ</name>
<sequence length="77" mass="8415">MLSKSPDDFVNGRNYCLCCGNRAEYYGFASMDSTGITKSCSKEVCVRCLEGTCPNCFDSKLGQPAGEYHQDCGHDEA</sequence>
<organism evidence="1">
    <name type="scientific">marine sediment metagenome</name>
    <dbReference type="NCBI Taxonomy" id="412755"/>
    <lineage>
        <taxon>unclassified sequences</taxon>
        <taxon>metagenomes</taxon>
        <taxon>ecological metagenomes</taxon>
    </lineage>
</organism>
<comment type="caution">
    <text evidence="1">The sequence shown here is derived from an EMBL/GenBank/DDBJ whole genome shotgun (WGS) entry which is preliminary data.</text>
</comment>